<dbReference type="EMBL" id="MT143043">
    <property type="protein sequence ID" value="QJA92165.1"/>
    <property type="molecule type" value="Genomic_DNA"/>
</dbReference>
<accession>A0A6M3LGJ4</accession>
<feature type="compositionally biased region" description="Basic and acidic residues" evidence="1">
    <location>
        <begin position="122"/>
        <end position="131"/>
    </location>
</feature>
<proteinExistence type="predicted"/>
<protein>
    <submittedName>
        <fullName evidence="2">Uncharacterized protein</fullName>
    </submittedName>
</protein>
<reference evidence="2" key="1">
    <citation type="submission" date="2020-03" db="EMBL/GenBank/DDBJ databases">
        <title>The deep terrestrial virosphere.</title>
        <authorList>
            <person name="Holmfeldt K."/>
            <person name="Nilsson E."/>
            <person name="Simone D."/>
            <person name="Lopez-Fernandez M."/>
            <person name="Wu X."/>
            <person name="de Brujin I."/>
            <person name="Lundin D."/>
            <person name="Andersson A."/>
            <person name="Bertilsson S."/>
            <person name="Dopson M."/>
        </authorList>
    </citation>
    <scope>NUCLEOTIDE SEQUENCE</scope>
    <source>
        <strain evidence="2">MM415B04834</strain>
    </source>
</reference>
<sequence length="149" mass="17236">MAKETTGAKMRREKAEKREKTPIAEFSRGRLTVPPGYKKEGYFYYWFNDTPGRIMDKMSEGYRLVPKKGLRDVAGDADITNQPRPEVHVCKPVGAGMMAYLMEIPQDVYDQLRAPLEERNERLEQALRNEGPRLQPDDGISPDRRHNRL</sequence>
<dbReference type="AlphaFoldDB" id="A0A6M3LGJ4"/>
<feature type="region of interest" description="Disordered" evidence="1">
    <location>
        <begin position="122"/>
        <end position="149"/>
    </location>
</feature>
<organism evidence="2">
    <name type="scientific">viral metagenome</name>
    <dbReference type="NCBI Taxonomy" id="1070528"/>
    <lineage>
        <taxon>unclassified sequences</taxon>
        <taxon>metagenomes</taxon>
        <taxon>organismal metagenomes</taxon>
    </lineage>
</organism>
<evidence type="ECO:0000256" key="1">
    <source>
        <dbReference type="SAM" id="MobiDB-lite"/>
    </source>
</evidence>
<name>A0A6M3LGJ4_9ZZZZ</name>
<feature type="compositionally biased region" description="Basic and acidic residues" evidence="1">
    <location>
        <begin position="13"/>
        <end position="22"/>
    </location>
</feature>
<gene>
    <name evidence="2" type="ORF">MM415B04834_0007</name>
</gene>
<evidence type="ECO:0000313" key="2">
    <source>
        <dbReference type="EMBL" id="QJA92165.1"/>
    </source>
</evidence>
<feature type="region of interest" description="Disordered" evidence="1">
    <location>
        <begin position="1"/>
        <end position="27"/>
    </location>
</feature>